<gene>
    <name evidence="3" type="ORF">SYNPS1DRAFT_26948</name>
</gene>
<evidence type="ECO:0008006" key="5">
    <source>
        <dbReference type="Google" id="ProtNLM"/>
    </source>
</evidence>
<keyword evidence="4" id="KW-1185">Reference proteome</keyword>
<dbReference type="Proteomes" id="UP000278143">
    <property type="component" value="Unassembled WGS sequence"/>
</dbReference>
<evidence type="ECO:0000256" key="1">
    <source>
        <dbReference type="SAM" id="MobiDB-lite"/>
    </source>
</evidence>
<proteinExistence type="predicted"/>
<feature type="signal peptide" evidence="2">
    <location>
        <begin position="1"/>
        <end position="21"/>
    </location>
</feature>
<dbReference type="AlphaFoldDB" id="A0A4V1J256"/>
<name>A0A4V1J256_9FUNG</name>
<sequence length="145" mass="14870">MKLISVLLALNALAAVQLVAADCSDDVVAQCEGDINRLIESCQDDKVCKCMRHKDMPSCYNGCTSEEYKGKKKQSEGLVLIYCQGLPTTTSSSSSSKPTSTSSSSSSSTSTPASTSTNAAAAAHTASNGWLAGVAAVAGAVAYYA</sequence>
<evidence type="ECO:0000313" key="3">
    <source>
        <dbReference type="EMBL" id="RKP27389.1"/>
    </source>
</evidence>
<protein>
    <recommendedName>
        <fullName evidence="5">Extracellular membrane protein CFEM domain-containing protein</fullName>
    </recommendedName>
</protein>
<feature type="chain" id="PRO_5020502215" description="Extracellular membrane protein CFEM domain-containing protein" evidence="2">
    <location>
        <begin position="22"/>
        <end position="145"/>
    </location>
</feature>
<keyword evidence="2" id="KW-0732">Signal</keyword>
<dbReference type="EMBL" id="KZ989215">
    <property type="protein sequence ID" value="RKP27389.1"/>
    <property type="molecule type" value="Genomic_DNA"/>
</dbReference>
<organism evidence="3 4">
    <name type="scientific">Syncephalis pseudoplumigaleata</name>
    <dbReference type="NCBI Taxonomy" id="1712513"/>
    <lineage>
        <taxon>Eukaryota</taxon>
        <taxon>Fungi</taxon>
        <taxon>Fungi incertae sedis</taxon>
        <taxon>Zoopagomycota</taxon>
        <taxon>Zoopagomycotina</taxon>
        <taxon>Zoopagomycetes</taxon>
        <taxon>Zoopagales</taxon>
        <taxon>Piptocephalidaceae</taxon>
        <taxon>Syncephalis</taxon>
    </lineage>
</organism>
<evidence type="ECO:0000256" key="2">
    <source>
        <dbReference type="SAM" id="SignalP"/>
    </source>
</evidence>
<feature type="region of interest" description="Disordered" evidence="1">
    <location>
        <begin position="87"/>
        <end position="115"/>
    </location>
</feature>
<accession>A0A4V1J256</accession>
<evidence type="ECO:0000313" key="4">
    <source>
        <dbReference type="Proteomes" id="UP000278143"/>
    </source>
</evidence>
<reference evidence="4" key="1">
    <citation type="journal article" date="2018" name="Nat. Microbiol.">
        <title>Leveraging single-cell genomics to expand the fungal tree of life.</title>
        <authorList>
            <person name="Ahrendt S.R."/>
            <person name="Quandt C.A."/>
            <person name="Ciobanu D."/>
            <person name="Clum A."/>
            <person name="Salamov A."/>
            <person name="Andreopoulos B."/>
            <person name="Cheng J.F."/>
            <person name="Woyke T."/>
            <person name="Pelin A."/>
            <person name="Henrissat B."/>
            <person name="Reynolds N.K."/>
            <person name="Benny G.L."/>
            <person name="Smith M.E."/>
            <person name="James T.Y."/>
            <person name="Grigoriev I.V."/>
        </authorList>
    </citation>
    <scope>NUCLEOTIDE SEQUENCE [LARGE SCALE GENOMIC DNA]</scope>
    <source>
        <strain evidence="4">Benny S71-1</strain>
    </source>
</reference>